<dbReference type="InterPro" id="IPR039425">
    <property type="entry name" value="RNA_pol_sigma-70-like"/>
</dbReference>
<proteinExistence type="inferred from homology"/>
<dbReference type="InterPro" id="IPR007627">
    <property type="entry name" value="RNA_pol_sigma70_r2"/>
</dbReference>
<evidence type="ECO:0000256" key="3">
    <source>
        <dbReference type="ARBA" id="ARBA00023082"/>
    </source>
</evidence>
<dbReference type="InterPro" id="IPR000838">
    <property type="entry name" value="RNA_pol_sigma70_ECF_CS"/>
</dbReference>
<accession>A0ABT6DIY8</accession>
<name>A0ABT6DIY8_9BACT</name>
<dbReference type="InterPro" id="IPR036388">
    <property type="entry name" value="WH-like_DNA-bd_sf"/>
</dbReference>
<dbReference type="Proteomes" id="UP001152321">
    <property type="component" value="Unassembled WGS sequence"/>
</dbReference>
<comment type="caution">
    <text evidence="9">The sequence shown here is derived from an EMBL/GenBank/DDBJ whole genome shotgun (WGS) entry which is preliminary data.</text>
</comment>
<keyword evidence="5 6" id="KW-0804">Transcription</keyword>
<keyword evidence="3 6" id="KW-0731">Sigma factor</keyword>
<evidence type="ECO:0000256" key="2">
    <source>
        <dbReference type="ARBA" id="ARBA00023015"/>
    </source>
</evidence>
<feature type="domain" description="RNA polymerase sigma-70 region 2" evidence="7">
    <location>
        <begin position="28"/>
        <end position="92"/>
    </location>
</feature>
<dbReference type="Pfam" id="PF04542">
    <property type="entry name" value="Sigma70_r2"/>
    <property type="match status" value="1"/>
</dbReference>
<dbReference type="PANTHER" id="PTHR43133">
    <property type="entry name" value="RNA POLYMERASE ECF-TYPE SIGMA FACTO"/>
    <property type="match status" value="1"/>
</dbReference>
<dbReference type="Pfam" id="PF08281">
    <property type="entry name" value="Sigma70_r4_2"/>
    <property type="match status" value="1"/>
</dbReference>
<protein>
    <recommendedName>
        <fullName evidence="6">RNA polymerase sigma factor</fullName>
    </recommendedName>
</protein>
<reference evidence="9" key="1">
    <citation type="submission" date="2022-08" db="EMBL/GenBank/DDBJ databases">
        <title>Novel Bdellovibrio Species Isolated from Svalbard: Designation Bdellovibrio svalbardensis.</title>
        <authorList>
            <person name="Mitchell R.J."/>
            <person name="Choi S.Y."/>
        </authorList>
    </citation>
    <scope>NUCLEOTIDE SEQUENCE</scope>
    <source>
        <strain evidence="9">PAP01</strain>
    </source>
</reference>
<organism evidence="9 10">
    <name type="scientific">Bdellovibrio svalbardensis</name>
    <dbReference type="NCBI Taxonomy" id="2972972"/>
    <lineage>
        <taxon>Bacteria</taxon>
        <taxon>Pseudomonadati</taxon>
        <taxon>Bdellovibrionota</taxon>
        <taxon>Bdellovibrionia</taxon>
        <taxon>Bdellovibrionales</taxon>
        <taxon>Pseudobdellovibrionaceae</taxon>
        <taxon>Bdellovibrio</taxon>
    </lineage>
</organism>
<evidence type="ECO:0000256" key="5">
    <source>
        <dbReference type="ARBA" id="ARBA00023163"/>
    </source>
</evidence>
<keyword evidence="4 6" id="KW-0238">DNA-binding</keyword>
<keyword evidence="10" id="KW-1185">Reference proteome</keyword>
<dbReference type="SUPFAM" id="SSF88946">
    <property type="entry name" value="Sigma2 domain of RNA polymerase sigma factors"/>
    <property type="match status" value="1"/>
</dbReference>
<evidence type="ECO:0000313" key="10">
    <source>
        <dbReference type="Proteomes" id="UP001152321"/>
    </source>
</evidence>
<dbReference type="InterPro" id="IPR013324">
    <property type="entry name" value="RNA_pol_sigma_r3/r4-like"/>
</dbReference>
<dbReference type="InterPro" id="IPR014284">
    <property type="entry name" value="RNA_pol_sigma-70_dom"/>
</dbReference>
<feature type="domain" description="RNA polymerase sigma factor 70 region 4 type 2" evidence="8">
    <location>
        <begin position="123"/>
        <end position="174"/>
    </location>
</feature>
<dbReference type="PANTHER" id="PTHR43133:SF51">
    <property type="entry name" value="RNA POLYMERASE SIGMA FACTOR"/>
    <property type="match status" value="1"/>
</dbReference>
<evidence type="ECO:0000259" key="8">
    <source>
        <dbReference type="Pfam" id="PF08281"/>
    </source>
</evidence>
<gene>
    <name evidence="9" type="ORF">NWE73_10620</name>
</gene>
<keyword evidence="2 6" id="KW-0805">Transcription regulation</keyword>
<sequence length="207" mass="24091">MERDLIVLTDLELVEKVKSGDRRSFSELVKRHQRSLLRLSLRFVKDMDVAEDVTQEAFIKAYEKLNSFEGRASFKSWLFQIGVNTARNKLREFKRDTVDVEDVHLAVAAEAEHTLVHTAVADILQKEVDKLPMKQKTALVLRVYEDMSFNEIAEIMECPYDTAKANYRHALMKLRTTFEQQEELKNWTEEVGGFFTEMNHKFAEAEG</sequence>
<evidence type="ECO:0000259" key="7">
    <source>
        <dbReference type="Pfam" id="PF04542"/>
    </source>
</evidence>
<dbReference type="NCBIfam" id="TIGR02937">
    <property type="entry name" value="sigma70-ECF"/>
    <property type="match status" value="1"/>
</dbReference>
<evidence type="ECO:0000256" key="4">
    <source>
        <dbReference type="ARBA" id="ARBA00023125"/>
    </source>
</evidence>
<dbReference type="EMBL" id="JANRMI010000003">
    <property type="protein sequence ID" value="MDG0816820.1"/>
    <property type="molecule type" value="Genomic_DNA"/>
</dbReference>
<dbReference type="PROSITE" id="PS01063">
    <property type="entry name" value="SIGMA70_ECF"/>
    <property type="match status" value="1"/>
</dbReference>
<evidence type="ECO:0000256" key="1">
    <source>
        <dbReference type="ARBA" id="ARBA00010641"/>
    </source>
</evidence>
<comment type="similarity">
    <text evidence="1 6">Belongs to the sigma-70 factor family. ECF subfamily.</text>
</comment>
<dbReference type="Gene3D" id="1.10.10.10">
    <property type="entry name" value="Winged helix-like DNA-binding domain superfamily/Winged helix DNA-binding domain"/>
    <property type="match status" value="1"/>
</dbReference>
<dbReference type="InterPro" id="IPR013249">
    <property type="entry name" value="RNA_pol_sigma70_r4_t2"/>
</dbReference>
<dbReference type="SUPFAM" id="SSF88659">
    <property type="entry name" value="Sigma3 and sigma4 domains of RNA polymerase sigma factors"/>
    <property type="match status" value="1"/>
</dbReference>
<dbReference type="InterPro" id="IPR013325">
    <property type="entry name" value="RNA_pol_sigma_r2"/>
</dbReference>
<evidence type="ECO:0000256" key="6">
    <source>
        <dbReference type="RuleBase" id="RU000716"/>
    </source>
</evidence>
<dbReference type="Gene3D" id="1.10.1740.10">
    <property type="match status" value="1"/>
</dbReference>
<evidence type="ECO:0000313" key="9">
    <source>
        <dbReference type="EMBL" id="MDG0816820.1"/>
    </source>
</evidence>